<accession>A0ABW7XB47</accession>
<keyword evidence="3" id="KW-1185">Reference proteome</keyword>
<feature type="compositionally biased region" description="Low complexity" evidence="1">
    <location>
        <begin position="356"/>
        <end position="391"/>
    </location>
</feature>
<name>A0ABW7XB47_9NOCA</name>
<dbReference type="Gene3D" id="1.20.1260.20">
    <property type="entry name" value="PPE superfamily"/>
    <property type="match status" value="1"/>
</dbReference>
<proteinExistence type="predicted"/>
<comment type="caution">
    <text evidence="2">The sequence shown here is derived from an EMBL/GenBank/DDBJ whole genome shotgun (WGS) entry which is preliminary data.</text>
</comment>
<feature type="compositionally biased region" description="Low complexity" evidence="1">
    <location>
        <begin position="287"/>
        <end position="335"/>
    </location>
</feature>
<sequence length="442" mass="46137">MALPGMDFFNNYTFGENVLRNVTNWIAGEELQPGVDPAAVQDRYNRRRDTVRNQAGDIGFVGDFKSGIKSCDHFQNPLAELRAKVDKIDLDAVNDLRNAWDEIGKRAEAAQTAFNSQMQKATNPGVWRGESAQAVAQGVTDFLASAAKTSQAARLMARKTEELATGLAPTKELVPHVPEHNSNWENTRSWIAGRGWKDNEDAYNNAWAEAKRVLTTVYEPVLRETDHVPVIPKPHNPTANNGDPGRTDGGQPRGTSTGVQPGGTNNGDDQPTKNDDTTRPGPTEDPAQSQQDSQQQSQSNDDTQAASTETPTTPTGTTPASATPTSPTTPTTPGTPGTPGFPGGPGGPGPGGPGSPAGRPGASVPGVPGIPGGANPAAGRPVAANARTGMSGMPGMGAPGARGKGDDESSKGVPDYLITQEHGDELIGLTEAPKTVPPVIGE</sequence>
<evidence type="ECO:0000313" key="2">
    <source>
        <dbReference type="EMBL" id="MFI2478224.1"/>
    </source>
</evidence>
<feature type="region of interest" description="Disordered" evidence="1">
    <location>
        <begin position="226"/>
        <end position="414"/>
    </location>
</feature>
<dbReference type="SUPFAM" id="SSF140459">
    <property type="entry name" value="PE/PPE dimer-like"/>
    <property type="match status" value="1"/>
</dbReference>
<dbReference type="EMBL" id="JBIRYO010000035">
    <property type="protein sequence ID" value="MFI2478224.1"/>
    <property type="molecule type" value="Genomic_DNA"/>
</dbReference>
<evidence type="ECO:0000256" key="1">
    <source>
        <dbReference type="SAM" id="MobiDB-lite"/>
    </source>
</evidence>
<gene>
    <name evidence="2" type="ORF">ACH49W_33105</name>
</gene>
<protein>
    <recommendedName>
        <fullName evidence="4">PPE family protein</fullName>
    </recommendedName>
</protein>
<dbReference type="RefSeq" id="WP_397095713.1">
    <property type="nucleotide sequence ID" value="NZ_JBIRYO010000035.1"/>
</dbReference>
<reference evidence="2 3" key="1">
    <citation type="submission" date="2024-10" db="EMBL/GenBank/DDBJ databases">
        <title>The Natural Products Discovery Center: Release of the First 8490 Sequenced Strains for Exploring Actinobacteria Biosynthetic Diversity.</title>
        <authorList>
            <person name="Kalkreuter E."/>
            <person name="Kautsar S.A."/>
            <person name="Yang D."/>
            <person name="Bader C.D."/>
            <person name="Teijaro C.N."/>
            <person name="Fluegel L."/>
            <person name="Davis C.M."/>
            <person name="Simpson J.R."/>
            <person name="Lauterbach L."/>
            <person name="Steele A.D."/>
            <person name="Gui C."/>
            <person name="Meng S."/>
            <person name="Li G."/>
            <person name="Viehrig K."/>
            <person name="Ye F."/>
            <person name="Su P."/>
            <person name="Kiefer A.F."/>
            <person name="Nichols A."/>
            <person name="Cepeda A.J."/>
            <person name="Yan W."/>
            <person name="Fan B."/>
            <person name="Jiang Y."/>
            <person name="Adhikari A."/>
            <person name="Zheng C.-J."/>
            <person name="Schuster L."/>
            <person name="Cowan T.M."/>
            <person name="Smanski M.J."/>
            <person name="Chevrette M.G."/>
            <person name="De Carvalho L.P.S."/>
            <person name="Shen B."/>
        </authorList>
    </citation>
    <scope>NUCLEOTIDE SEQUENCE [LARGE SCALE GENOMIC DNA]</scope>
    <source>
        <strain evidence="2 3">NPDC019275</strain>
    </source>
</reference>
<feature type="compositionally biased region" description="Gly residues" evidence="1">
    <location>
        <begin position="392"/>
        <end position="402"/>
    </location>
</feature>
<evidence type="ECO:0000313" key="3">
    <source>
        <dbReference type="Proteomes" id="UP001611415"/>
    </source>
</evidence>
<evidence type="ECO:0008006" key="4">
    <source>
        <dbReference type="Google" id="ProtNLM"/>
    </source>
</evidence>
<dbReference type="InterPro" id="IPR038332">
    <property type="entry name" value="PPE_sf"/>
</dbReference>
<dbReference type="Proteomes" id="UP001611415">
    <property type="component" value="Unassembled WGS sequence"/>
</dbReference>
<organism evidence="2 3">
    <name type="scientific">Nocardia xishanensis</name>
    <dbReference type="NCBI Taxonomy" id="238964"/>
    <lineage>
        <taxon>Bacteria</taxon>
        <taxon>Bacillati</taxon>
        <taxon>Actinomycetota</taxon>
        <taxon>Actinomycetes</taxon>
        <taxon>Mycobacteriales</taxon>
        <taxon>Nocardiaceae</taxon>
        <taxon>Nocardia</taxon>
    </lineage>
</organism>